<evidence type="ECO:0000256" key="5">
    <source>
        <dbReference type="ARBA" id="ARBA00022452"/>
    </source>
</evidence>
<evidence type="ECO:0000256" key="3">
    <source>
        <dbReference type="ARBA" id="ARBA00005848"/>
    </source>
</evidence>
<evidence type="ECO:0000313" key="14">
    <source>
        <dbReference type="EMBL" id="KWF59179.1"/>
    </source>
</evidence>
<protein>
    <recommendedName>
        <fullName evidence="16">Adhesin</fullName>
    </recommendedName>
</protein>
<evidence type="ECO:0000256" key="7">
    <source>
        <dbReference type="ARBA" id="ARBA00022729"/>
    </source>
</evidence>
<evidence type="ECO:0000256" key="6">
    <source>
        <dbReference type="ARBA" id="ARBA00022692"/>
    </source>
</evidence>
<keyword evidence="6" id="KW-0812">Transmembrane</keyword>
<keyword evidence="7" id="KW-0732">Signal</keyword>
<dbReference type="AlphaFoldDB" id="A0AAW3PM41"/>
<dbReference type="GO" id="GO:0009986">
    <property type="term" value="C:cell surface"/>
    <property type="evidence" value="ECO:0007669"/>
    <property type="project" value="UniProtKB-SubCell"/>
</dbReference>
<evidence type="ECO:0000256" key="1">
    <source>
        <dbReference type="ARBA" id="ARBA00004241"/>
    </source>
</evidence>
<dbReference type="InterPro" id="IPR045584">
    <property type="entry name" value="Pilin-like"/>
</dbReference>
<feature type="domain" description="Trimeric autotransporter adhesin YadA-like head" evidence="12">
    <location>
        <begin position="37"/>
        <end position="63"/>
    </location>
</feature>
<feature type="domain" description="Trimeric autotransporter adhesin YadA-like C-terminal membrane anchor" evidence="11">
    <location>
        <begin position="149"/>
        <end position="207"/>
    </location>
</feature>
<sequence>MAAGTGATASGANSTATGVNASATGNQSIALGNGANASGNQSMAAGTGATASGINATATGANAAAIGDRSTAIGAGAAANGANSVALGNGSIADRDNTVSIGTPDHERQITNLADGVLPTDAVNVRQLNAVARRAYSGVAAATALTMIPDVDPGKTIAVGMGFGSYLGYQAGAFGASVRIRENLKMKIGAGWSSAATTWGAGASYSW</sequence>
<reference evidence="14 15" key="1">
    <citation type="submission" date="2015-11" db="EMBL/GenBank/DDBJ databases">
        <title>Expanding the genomic diversity of Burkholderia species for the development of highly accurate diagnostics.</title>
        <authorList>
            <person name="Sahl J."/>
            <person name="Keim P."/>
            <person name="Wagner D."/>
        </authorList>
    </citation>
    <scope>NUCLEOTIDE SEQUENCE [LARGE SCALE GENOMIC DNA]</scope>
    <source>
        <strain evidence="14 15">MSMB378WGS</strain>
    </source>
</reference>
<dbReference type="SUPFAM" id="SSF54523">
    <property type="entry name" value="Pili subunits"/>
    <property type="match status" value="1"/>
</dbReference>
<evidence type="ECO:0000313" key="15">
    <source>
        <dbReference type="Proteomes" id="UP000063236"/>
    </source>
</evidence>
<dbReference type="EMBL" id="LPJV01000010">
    <property type="protein sequence ID" value="KWF59179.1"/>
    <property type="molecule type" value="Genomic_DNA"/>
</dbReference>
<dbReference type="GO" id="GO:0009279">
    <property type="term" value="C:cell outer membrane"/>
    <property type="evidence" value="ECO:0007669"/>
    <property type="project" value="UniProtKB-SubCell"/>
</dbReference>
<keyword evidence="9" id="KW-0472">Membrane</keyword>
<comment type="subcellular location">
    <subcellularLocation>
        <location evidence="2">Cell outer membrane</location>
    </subcellularLocation>
    <subcellularLocation>
        <location evidence="1">Cell surface</location>
    </subcellularLocation>
</comment>
<gene>
    <name evidence="14" type="ORF">WL88_06865</name>
</gene>
<dbReference type="Gene3D" id="3.30.1300.30">
    <property type="entry name" value="GSPII I/J protein-like"/>
    <property type="match status" value="1"/>
</dbReference>
<evidence type="ECO:0000256" key="4">
    <source>
        <dbReference type="ARBA" id="ARBA00022448"/>
    </source>
</evidence>
<accession>A0AAW3PM41</accession>
<evidence type="ECO:0000259" key="11">
    <source>
        <dbReference type="Pfam" id="PF03895"/>
    </source>
</evidence>
<evidence type="ECO:0000259" key="12">
    <source>
        <dbReference type="Pfam" id="PF05658"/>
    </source>
</evidence>
<name>A0AAW3PM41_9BURK</name>
<feature type="domain" description="Trimeric autotransporter adhesin YadA-like head" evidence="12">
    <location>
        <begin position="9"/>
        <end position="35"/>
    </location>
</feature>
<feature type="domain" description="Trimeric autotransporter adhesin YadA-like head" evidence="12">
    <location>
        <begin position="65"/>
        <end position="91"/>
    </location>
</feature>
<keyword evidence="5" id="KW-1134">Transmembrane beta strand</keyword>
<keyword evidence="4" id="KW-0813">Transport</keyword>
<dbReference type="Pfam" id="PF05662">
    <property type="entry name" value="YadA_stalk"/>
    <property type="match status" value="1"/>
</dbReference>
<dbReference type="InterPro" id="IPR011049">
    <property type="entry name" value="Serralysin-like_metalloprot_C"/>
</dbReference>
<organism evidence="14 15">
    <name type="scientific">Burkholderia diffusa</name>
    <dbReference type="NCBI Taxonomy" id="488732"/>
    <lineage>
        <taxon>Bacteria</taxon>
        <taxon>Pseudomonadati</taxon>
        <taxon>Pseudomonadota</taxon>
        <taxon>Betaproteobacteria</taxon>
        <taxon>Burkholderiales</taxon>
        <taxon>Burkholderiaceae</taxon>
        <taxon>Burkholderia</taxon>
        <taxon>Burkholderia cepacia complex</taxon>
    </lineage>
</organism>
<evidence type="ECO:0000256" key="9">
    <source>
        <dbReference type="ARBA" id="ARBA00023136"/>
    </source>
</evidence>
<comment type="similarity">
    <text evidence="3">Belongs to the autotransporter-2 (AT-2) (TC 1.B.40) family.</text>
</comment>
<dbReference type="InterPro" id="IPR005594">
    <property type="entry name" value="YadA_C"/>
</dbReference>
<evidence type="ECO:0000256" key="2">
    <source>
        <dbReference type="ARBA" id="ARBA00004442"/>
    </source>
</evidence>
<dbReference type="Pfam" id="PF05658">
    <property type="entry name" value="YadA_head"/>
    <property type="match status" value="3"/>
</dbReference>
<evidence type="ECO:0000256" key="10">
    <source>
        <dbReference type="ARBA" id="ARBA00023237"/>
    </source>
</evidence>
<dbReference type="InterPro" id="IPR008640">
    <property type="entry name" value="Adhesin_Head_dom"/>
</dbReference>
<proteinExistence type="inferred from homology"/>
<evidence type="ECO:0000259" key="13">
    <source>
        <dbReference type="Pfam" id="PF05662"/>
    </source>
</evidence>
<comment type="caution">
    <text evidence="14">The sequence shown here is derived from an EMBL/GenBank/DDBJ whole genome shotgun (WGS) entry which is preliminary data.</text>
</comment>
<feature type="domain" description="Trimeric autotransporter adhesin YadA-like stalk" evidence="13">
    <location>
        <begin position="109"/>
        <end position="142"/>
    </location>
</feature>
<keyword evidence="8" id="KW-0653">Protein transport</keyword>
<dbReference type="SUPFAM" id="SSF101967">
    <property type="entry name" value="Adhesin YadA, collagen-binding domain"/>
    <property type="match status" value="1"/>
</dbReference>
<evidence type="ECO:0000256" key="8">
    <source>
        <dbReference type="ARBA" id="ARBA00022927"/>
    </source>
</evidence>
<evidence type="ECO:0008006" key="16">
    <source>
        <dbReference type="Google" id="ProtNLM"/>
    </source>
</evidence>
<keyword evidence="10" id="KW-0998">Cell outer membrane</keyword>
<dbReference type="GO" id="GO:0015031">
    <property type="term" value="P:protein transport"/>
    <property type="evidence" value="ECO:0007669"/>
    <property type="project" value="UniProtKB-KW"/>
</dbReference>
<dbReference type="InterPro" id="IPR008635">
    <property type="entry name" value="Coiled_stalk_dom"/>
</dbReference>
<dbReference type="Gene3D" id="2.150.10.10">
    <property type="entry name" value="Serralysin-like metalloprotease, C-terminal"/>
    <property type="match status" value="1"/>
</dbReference>
<dbReference type="Proteomes" id="UP000063236">
    <property type="component" value="Unassembled WGS sequence"/>
</dbReference>
<dbReference type="Pfam" id="PF03895">
    <property type="entry name" value="YadA_anchor"/>
    <property type="match status" value="1"/>
</dbReference>